<reference evidence="4" key="1">
    <citation type="journal article" date="2017" name="Nat. Microbiol.">
        <title>Global analysis of biosynthetic gene clusters reveals vast potential of secondary metabolite production in Penicillium species.</title>
        <authorList>
            <person name="Nielsen J.C."/>
            <person name="Grijseels S."/>
            <person name="Prigent S."/>
            <person name="Ji B."/>
            <person name="Dainat J."/>
            <person name="Nielsen K.F."/>
            <person name="Frisvad J.C."/>
            <person name="Workman M."/>
            <person name="Nielsen J."/>
        </authorList>
    </citation>
    <scope>NUCLEOTIDE SEQUENCE [LARGE SCALE GENOMIC DNA]</scope>
    <source>
        <strain evidence="4">IBT 11843</strain>
    </source>
</reference>
<feature type="compositionally biased region" description="Polar residues" evidence="2">
    <location>
        <begin position="520"/>
        <end position="552"/>
    </location>
</feature>
<keyword evidence="4" id="KW-1185">Reference proteome</keyword>
<accession>A0A1V6PHH9</accession>
<proteinExistence type="predicted"/>
<gene>
    <name evidence="3" type="ORF">PENDEC_c004G00853</name>
</gene>
<evidence type="ECO:0000256" key="2">
    <source>
        <dbReference type="SAM" id="MobiDB-lite"/>
    </source>
</evidence>
<feature type="compositionally biased region" description="Low complexity" evidence="2">
    <location>
        <begin position="563"/>
        <end position="574"/>
    </location>
</feature>
<name>A0A1V6PHH9_PENDC</name>
<feature type="region of interest" description="Disordered" evidence="2">
    <location>
        <begin position="490"/>
        <end position="574"/>
    </location>
</feature>
<feature type="region of interest" description="Disordered" evidence="2">
    <location>
        <begin position="384"/>
        <end position="428"/>
    </location>
</feature>
<dbReference type="OMA" id="GEGPNTH"/>
<evidence type="ECO:0000313" key="3">
    <source>
        <dbReference type="EMBL" id="OQD76520.1"/>
    </source>
</evidence>
<dbReference type="Gene3D" id="1.10.287.1490">
    <property type="match status" value="1"/>
</dbReference>
<comment type="caution">
    <text evidence="3">The sequence shown here is derived from an EMBL/GenBank/DDBJ whole genome shotgun (WGS) entry which is preliminary data.</text>
</comment>
<organism evidence="3 4">
    <name type="scientific">Penicillium decumbens</name>
    <dbReference type="NCBI Taxonomy" id="69771"/>
    <lineage>
        <taxon>Eukaryota</taxon>
        <taxon>Fungi</taxon>
        <taxon>Dikarya</taxon>
        <taxon>Ascomycota</taxon>
        <taxon>Pezizomycotina</taxon>
        <taxon>Eurotiomycetes</taxon>
        <taxon>Eurotiomycetidae</taxon>
        <taxon>Eurotiales</taxon>
        <taxon>Aspergillaceae</taxon>
        <taxon>Penicillium</taxon>
    </lineage>
</organism>
<feature type="region of interest" description="Disordered" evidence="2">
    <location>
        <begin position="330"/>
        <end position="349"/>
    </location>
</feature>
<dbReference type="Proteomes" id="UP000191522">
    <property type="component" value="Unassembled WGS sequence"/>
</dbReference>
<evidence type="ECO:0000313" key="4">
    <source>
        <dbReference type="Proteomes" id="UP000191522"/>
    </source>
</evidence>
<dbReference type="AlphaFoldDB" id="A0A1V6PHH9"/>
<feature type="compositionally biased region" description="Low complexity" evidence="2">
    <location>
        <begin position="334"/>
        <end position="344"/>
    </location>
</feature>
<keyword evidence="1" id="KW-0175">Coiled coil</keyword>
<dbReference type="OrthoDB" id="4833301at2759"/>
<feature type="compositionally biased region" description="Low complexity" evidence="2">
    <location>
        <begin position="72"/>
        <end position="85"/>
    </location>
</feature>
<feature type="coiled-coil region" evidence="1">
    <location>
        <begin position="190"/>
        <end position="252"/>
    </location>
</feature>
<sequence length="574" mass="64086">MLAAHGGQRCNPPLLCRPFLFSLPRPRIATPTTPPTKWTRLISPSIPYSHLYHHHNYTAGMSAMTTLERSHSSSTSLSISSPRPSVQRENTPPETELSLSYLHDRINQLDSSVLELRSTVLTKDGYVDRRNREDDHIRREFEQHRAVYHRIDLNVVALRSDVDQVKTAIFQLRSSVGQVSSETLFLRSDVDRLQKSVDQLHVDLEQMRTEAFATRMDLEQMKTEACATRIDISQLRTDCSQLRTDYSQLRTDSEESKRVRFNSLAHTISAPINPIPVVADDGALVYPKYFPRTVWKFWCLKKRSRVHRLVELAEFYKLGGYQNWSRMHQDYDSDSSGSSDSSDGPSNITREEAVRRFPEAAHQALAATLGLVYYLIRSEVGEGPNSVPIRPPKRRKDDVASTGTNTKSKPVKMPRRPSIPGRPSVSDSYVRRLLTGPSVTESKSSKSEEFDILGWNACPDVSEDGMSKLRSIGHDINAVLRAMEQGRLKLKPSASEKARMSPTGSKASHGLGKSAEQAEVPTQPNTVPTEPITVSTQPNTVPTRPISSQSSKVKPASVPDIPDTASDTDSSTSS</sequence>
<dbReference type="STRING" id="69771.A0A1V6PHH9"/>
<feature type="region of interest" description="Disordered" evidence="2">
    <location>
        <begin position="66"/>
        <end position="95"/>
    </location>
</feature>
<protein>
    <submittedName>
        <fullName evidence="3">Uncharacterized protein</fullName>
    </submittedName>
</protein>
<evidence type="ECO:0000256" key="1">
    <source>
        <dbReference type="SAM" id="Coils"/>
    </source>
</evidence>
<dbReference type="EMBL" id="MDYL01000004">
    <property type="protein sequence ID" value="OQD76520.1"/>
    <property type="molecule type" value="Genomic_DNA"/>
</dbReference>